<dbReference type="HOGENOM" id="CLU_718013_0_0_1"/>
<feature type="domain" description="DUF6532" evidence="2">
    <location>
        <begin position="8"/>
        <end position="138"/>
    </location>
</feature>
<proteinExistence type="predicted"/>
<protein>
    <recommendedName>
        <fullName evidence="2">DUF6532 domain-containing protein</fullName>
    </recommendedName>
</protein>
<dbReference type="InterPro" id="IPR045341">
    <property type="entry name" value="DUF6532"/>
</dbReference>
<feature type="region of interest" description="Disordered" evidence="1">
    <location>
        <begin position="204"/>
        <end position="225"/>
    </location>
</feature>
<accession>M5C0C6</accession>
<organism evidence="3 4">
    <name type="scientific">Thanatephorus cucumeris (strain AG1-IB / isolate 7/3/14)</name>
    <name type="common">Lettuce bottom rot fungus</name>
    <name type="synonym">Rhizoctonia solani</name>
    <dbReference type="NCBI Taxonomy" id="1108050"/>
    <lineage>
        <taxon>Eukaryota</taxon>
        <taxon>Fungi</taxon>
        <taxon>Dikarya</taxon>
        <taxon>Basidiomycota</taxon>
        <taxon>Agaricomycotina</taxon>
        <taxon>Agaricomycetes</taxon>
        <taxon>Cantharellales</taxon>
        <taxon>Ceratobasidiaceae</taxon>
        <taxon>Rhizoctonia</taxon>
        <taxon>Rhizoctonia solani AG-1</taxon>
    </lineage>
</organism>
<evidence type="ECO:0000259" key="2">
    <source>
        <dbReference type="Pfam" id="PF20149"/>
    </source>
</evidence>
<comment type="caution">
    <text evidence="3">The sequence shown here is derived from an EMBL/GenBank/DDBJ whole genome shotgun (WGS) entry which is preliminary data.</text>
</comment>
<dbReference type="Proteomes" id="UP000012065">
    <property type="component" value="Unassembled WGS sequence"/>
</dbReference>
<dbReference type="AlphaFoldDB" id="M5C0C6"/>
<dbReference type="EMBL" id="CAOJ01010682">
    <property type="protein sequence ID" value="CCO32921.1"/>
    <property type="molecule type" value="Genomic_DNA"/>
</dbReference>
<name>M5C0C6_THACB</name>
<evidence type="ECO:0000313" key="3">
    <source>
        <dbReference type="EMBL" id="CCO32921.1"/>
    </source>
</evidence>
<evidence type="ECO:0000256" key="1">
    <source>
        <dbReference type="SAM" id="MobiDB-lite"/>
    </source>
</evidence>
<feature type="compositionally biased region" description="Polar residues" evidence="1">
    <location>
        <begin position="206"/>
        <end position="225"/>
    </location>
</feature>
<gene>
    <name evidence="3" type="ORF">BN14_06985</name>
</gene>
<reference evidence="3 4" key="1">
    <citation type="journal article" date="2013" name="J. Biotechnol.">
        <title>Establishment and interpretation of the genome sequence of the phytopathogenic fungus Rhizoctonia solani AG1-IB isolate 7/3/14.</title>
        <authorList>
            <person name="Wibberg D.W."/>
            <person name="Jelonek L.J."/>
            <person name="Rupp O.R."/>
            <person name="Hennig M.H."/>
            <person name="Eikmeyer F.E."/>
            <person name="Goesmann A.G."/>
            <person name="Hartmann A.H."/>
            <person name="Borriss R.B."/>
            <person name="Grosch R.G."/>
            <person name="Puehler A.P."/>
            <person name="Schlueter A.S."/>
        </authorList>
    </citation>
    <scope>NUCLEOTIDE SEQUENCE [LARGE SCALE GENOMIC DNA]</scope>
    <source>
        <strain evidence="4">AG1-IB / isolate 7/3/14</strain>
    </source>
</reference>
<sequence length="385" mass="43313">MKPANATVCAARSIAKSLLLPVVQNYYGFRDNDPAHNSWLKSYLLPNRLHSGVPDEERKPMESPFFIQAARTIAFQSTNSMGFRHRKFFAPLHDRFLVFIYTILQTYHIVYCYGNNGVYQQQNLSAPLQESTFAKIMKGTVEKARKRRPIALRNFLVRIYDRCMSMLVEPDAEAEQSLDEDDEDWSLDDEEVIPSSFASYIPADTQLVQPPSPTSNREATEQQGQLNMPKTNTLENMECWEIVTHTDGNVFLIGPHDSTQIDPDLVDDLVNHRVNPLDIVQAAAQALFSPLQEVPQAPNTTPHAGSLGLTAGEKEDLAHWTARLTKLQDETKNPGFSSLYRGRSLDGAASAPYFDNDSKHLTTFDALGNFDMPVVDEEMELDADD</sequence>
<evidence type="ECO:0000313" key="4">
    <source>
        <dbReference type="Proteomes" id="UP000012065"/>
    </source>
</evidence>
<dbReference type="Pfam" id="PF20149">
    <property type="entry name" value="DUF6532"/>
    <property type="match status" value="1"/>
</dbReference>